<dbReference type="Proteomes" id="UP000594468">
    <property type="component" value="Chromosome"/>
</dbReference>
<dbReference type="KEGG" id="pmet:G4Y79_05680"/>
<reference evidence="2 3" key="1">
    <citation type="submission" date="2020-02" db="EMBL/GenBank/DDBJ databases">
        <authorList>
            <person name="Zheng R.K."/>
            <person name="Sun C.M."/>
        </authorList>
    </citation>
    <scope>NUCLEOTIDE SEQUENCE [LARGE SCALE GENOMIC DNA]</scope>
    <source>
        <strain evidence="3">rifampicinis</strain>
    </source>
</reference>
<dbReference type="Gene3D" id="3.40.50.150">
    <property type="entry name" value="Vaccinia Virus protein VP39"/>
    <property type="match status" value="1"/>
</dbReference>
<feature type="domain" description="Methyltransferase type 11" evidence="1">
    <location>
        <begin position="60"/>
        <end position="154"/>
    </location>
</feature>
<accession>A0A7S8EBL4</accession>
<dbReference type="CDD" id="cd02440">
    <property type="entry name" value="AdoMet_MTases"/>
    <property type="match status" value="1"/>
</dbReference>
<evidence type="ECO:0000313" key="3">
    <source>
        <dbReference type="Proteomes" id="UP000594468"/>
    </source>
</evidence>
<dbReference type="PANTHER" id="PTHR43861">
    <property type="entry name" value="TRANS-ACONITATE 2-METHYLTRANSFERASE-RELATED"/>
    <property type="match status" value="1"/>
</dbReference>
<name>A0A7S8EBL4_9CHLR</name>
<dbReference type="InterPro" id="IPR029063">
    <property type="entry name" value="SAM-dependent_MTases_sf"/>
</dbReference>
<dbReference type="EMBL" id="CP062983">
    <property type="protein sequence ID" value="QPC83869.1"/>
    <property type="molecule type" value="Genomic_DNA"/>
</dbReference>
<dbReference type="GO" id="GO:0032259">
    <property type="term" value="P:methylation"/>
    <property type="evidence" value="ECO:0007669"/>
    <property type="project" value="UniProtKB-KW"/>
</dbReference>
<dbReference type="InterPro" id="IPR013216">
    <property type="entry name" value="Methyltransf_11"/>
</dbReference>
<evidence type="ECO:0000313" key="2">
    <source>
        <dbReference type="EMBL" id="QPC83869.1"/>
    </source>
</evidence>
<gene>
    <name evidence="2" type="ORF">G4Y79_05680</name>
</gene>
<dbReference type="GO" id="GO:0008757">
    <property type="term" value="F:S-adenosylmethionine-dependent methyltransferase activity"/>
    <property type="evidence" value="ECO:0007669"/>
    <property type="project" value="InterPro"/>
</dbReference>
<sequence>MLCNIEESNMTKNNRSPAGWDAVANWYHGWVGEKGSDHHRKLAIPAILDLLQLKQNEALLDIGCGSGVLAAYTHEHQVVYTGIDVSERLVKIARQQHTGTFIVGDARRLKQQASIAPQSFDACAFLLSIQDMNPLEDALHSAAYALKPGGRIAILMTHPCFRIPHLSGWGYDEGRKLQFRRIDRYLTPQRVPMKAYDGNRSGNTVSFHRPLSAYINALGSNGFAVDALREITTYKQPRDKATRRAEQEIPLFLGLHARKVNE</sequence>
<proteinExistence type="predicted"/>
<dbReference type="PANTHER" id="PTHR43861:SF1">
    <property type="entry name" value="TRANS-ACONITATE 2-METHYLTRANSFERASE"/>
    <property type="match status" value="1"/>
</dbReference>
<dbReference type="Pfam" id="PF08241">
    <property type="entry name" value="Methyltransf_11"/>
    <property type="match status" value="1"/>
</dbReference>
<keyword evidence="2" id="KW-0808">Transferase</keyword>
<protein>
    <submittedName>
        <fullName evidence="2">Methyltransferase domain-containing protein</fullName>
    </submittedName>
</protein>
<keyword evidence="2" id="KW-0489">Methyltransferase</keyword>
<dbReference type="SUPFAM" id="SSF53335">
    <property type="entry name" value="S-adenosyl-L-methionine-dependent methyltransferases"/>
    <property type="match status" value="1"/>
</dbReference>
<evidence type="ECO:0000259" key="1">
    <source>
        <dbReference type="Pfam" id="PF08241"/>
    </source>
</evidence>
<organism evidence="2 3">
    <name type="scientific">Phototrophicus methaneseepsis</name>
    <dbReference type="NCBI Taxonomy" id="2710758"/>
    <lineage>
        <taxon>Bacteria</taxon>
        <taxon>Bacillati</taxon>
        <taxon>Chloroflexota</taxon>
        <taxon>Candidatus Thermofontia</taxon>
        <taxon>Phototrophicales</taxon>
        <taxon>Phototrophicaceae</taxon>
        <taxon>Phototrophicus</taxon>
    </lineage>
</organism>
<dbReference type="AlphaFoldDB" id="A0A7S8EBL4"/>
<keyword evidence="3" id="KW-1185">Reference proteome</keyword>